<name>A0A4V3C3F7_9SPHI</name>
<dbReference type="Proteomes" id="UP000295499">
    <property type="component" value="Unassembled WGS sequence"/>
</dbReference>
<organism evidence="1 2">
    <name type="scientific">Pedobacter duraquae</name>
    <dbReference type="NCBI Taxonomy" id="425511"/>
    <lineage>
        <taxon>Bacteria</taxon>
        <taxon>Pseudomonadati</taxon>
        <taxon>Bacteroidota</taxon>
        <taxon>Sphingobacteriia</taxon>
        <taxon>Sphingobacteriales</taxon>
        <taxon>Sphingobacteriaceae</taxon>
        <taxon>Pedobacter</taxon>
    </lineage>
</organism>
<dbReference type="OrthoDB" id="771317at2"/>
<evidence type="ECO:0000313" key="1">
    <source>
        <dbReference type="EMBL" id="TDO21918.1"/>
    </source>
</evidence>
<protein>
    <submittedName>
        <fullName evidence="1">Uncharacterized protein</fullName>
    </submittedName>
</protein>
<reference evidence="1 2" key="1">
    <citation type="submission" date="2019-03" db="EMBL/GenBank/DDBJ databases">
        <title>Genomic Encyclopedia of Archaeal and Bacterial Type Strains, Phase II (KMG-II): from individual species to whole genera.</title>
        <authorList>
            <person name="Goeker M."/>
        </authorList>
    </citation>
    <scope>NUCLEOTIDE SEQUENCE [LARGE SCALE GENOMIC DNA]</scope>
    <source>
        <strain evidence="1 2">DSM 19034</strain>
    </source>
</reference>
<dbReference type="RefSeq" id="WP_133556812.1">
    <property type="nucleotide sequence ID" value="NZ_SNWM01000003.1"/>
</dbReference>
<comment type="caution">
    <text evidence="1">The sequence shown here is derived from an EMBL/GenBank/DDBJ whole genome shotgun (WGS) entry which is preliminary data.</text>
</comment>
<gene>
    <name evidence="1" type="ORF">CLV32_3026</name>
</gene>
<keyword evidence="2" id="KW-1185">Reference proteome</keyword>
<evidence type="ECO:0000313" key="2">
    <source>
        <dbReference type="Proteomes" id="UP000295499"/>
    </source>
</evidence>
<proteinExistence type="predicted"/>
<dbReference type="AlphaFoldDB" id="A0A4V3C3F7"/>
<sequence>MRPTDIQKFTKKYDPSKSKLLKNGIEIRGVVEIEKAINRANEIIDRHGLNLIVVNTAEMASYGAFEVREAV</sequence>
<dbReference type="EMBL" id="SNWM01000003">
    <property type="protein sequence ID" value="TDO21918.1"/>
    <property type="molecule type" value="Genomic_DNA"/>
</dbReference>
<accession>A0A4V3C3F7</accession>